<feature type="domain" description="Prokaryotic E2 family B" evidence="2">
    <location>
        <begin position="42"/>
        <end position="161"/>
    </location>
</feature>
<feature type="domain" description="THIF-type NAD/FAD binding fold" evidence="1">
    <location>
        <begin position="339"/>
        <end position="499"/>
    </location>
</feature>
<dbReference type="OrthoDB" id="891532at2"/>
<dbReference type="InParanoid" id="A0A517SA46"/>
<dbReference type="KEGG" id="ccos:Pan44_10090"/>
<sequence>MWQSIRPAAAVMPEGDGFPPDQAVRRIAERFAAAGISGRKLEWHELARYRGEKFIAGWEFRIQFSDRTRRLRLLIPENAPWVFSRIALDDAPPFLTWPHVEKDGLLCLRPNSWTVDPSLPEEAALDELGRATELIERLITNGGDADFRNEFRSYWDHICDHKAGPIFSVAVPGPPSRQVHVWRGQQFSLIADSPQGIDQWLRARFPDITQKQMVIERAGLIWLNNPPVPAEFPDSIAKLKELAAQNKTDLFQMLDGHQGTDGGEFLVIFGAESTSGIGFIGVSISRNTSKFGNQSIEKGFRKGKVPKALMANRTLNGRVVPRTVDRADAAWVHGRDQDSRQMVLQKAHVAVLGCGSVGGQVAELLASAGVGSLLLVDPERLTWSNVGRHVLGAEFVELSKAESIARQLGKRFPHIRQIEARRESWQGVVRASAGTLAHCNLIVSTMGDWSSECQLNTWHSEEIPDVPILYGWTEAYCCAGHAVVIRPEGGCFQCGFSRNGRVLFPVARWPEGATIRREPACGADFQPYGPIELAHVCATIAEFALDCLLEAPERSTHRVWSGAERLLIATGGQWTEQWAELTGGSVLGSRQLQRNWETASDCPICGKKPDA</sequence>
<protein>
    <submittedName>
        <fullName evidence="3">Molybdopterin biosynthesis protein MoeB</fullName>
    </submittedName>
</protein>
<dbReference type="GO" id="GO:0061504">
    <property type="term" value="P:cyclic threonylcarbamoyladenosine biosynthetic process"/>
    <property type="evidence" value="ECO:0007669"/>
    <property type="project" value="TreeGrafter"/>
</dbReference>
<dbReference type="InterPro" id="IPR000594">
    <property type="entry name" value="ThiF_NAD_FAD-bd"/>
</dbReference>
<dbReference type="EMBL" id="CP036271">
    <property type="protein sequence ID" value="QDT52994.1"/>
    <property type="molecule type" value="Genomic_DNA"/>
</dbReference>
<dbReference type="PANTHER" id="PTHR43267:SF2">
    <property type="entry name" value="TRNA THREONYLCARBAMOYLADENOSINE DEHYDRATASE 1-RELATED"/>
    <property type="match status" value="1"/>
</dbReference>
<organism evidence="3 4">
    <name type="scientific">Caulifigura coniformis</name>
    <dbReference type="NCBI Taxonomy" id="2527983"/>
    <lineage>
        <taxon>Bacteria</taxon>
        <taxon>Pseudomonadati</taxon>
        <taxon>Planctomycetota</taxon>
        <taxon>Planctomycetia</taxon>
        <taxon>Planctomycetales</taxon>
        <taxon>Planctomycetaceae</taxon>
        <taxon>Caulifigura</taxon>
    </lineage>
</organism>
<evidence type="ECO:0000259" key="2">
    <source>
        <dbReference type="Pfam" id="PF14461"/>
    </source>
</evidence>
<evidence type="ECO:0000313" key="4">
    <source>
        <dbReference type="Proteomes" id="UP000315700"/>
    </source>
</evidence>
<dbReference type="GO" id="GO:0008641">
    <property type="term" value="F:ubiquitin-like modifier activating enzyme activity"/>
    <property type="evidence" value="ECO:0007669"/>
    <property type="project" value="InterPro"/>
</dbReference>
<name>A0A517SA46_9PLAN</name>
<dbReference type="PANTHER" id="PTHR43267">
    <property type="entry name" value="TRNA THREONYLCARBAMOYLADENOSINE DEHYDRATASE"/>
    <property type="match status" value="1"/>
</dbReference>
<dbReference type="AlphaFoldDB" id="A0A517SA46"/>
<evidence type="ECO:0000313" key="3">
    <source>
        <dbReference type="EMBL" id="QDT52994.1"/>
    </source>
</evidence>
<dbReference type="SUPFAM" id="SSF69572">
    <property type="entry name" value="Activating enzymes of the ubiquitin-like proteins"/>
    <property type="match status" value="1"/>
</dbReference>
<dbReference type="GO" id="GO:0061503">
    <property type="term" value="F:tRNA threonylcarbamoyladenosine dehydratase"/>
    <property type="evidence" value="ECO:0007669"/>
    <property type="project" value="TreeGrafter"/>
</dbReference>
<dbReference type="Proteomes" id="UP000315700">
    <property type="component" value="Chromosome"/>
</dbReference>
<dbReference type="Pfam" id="PF14461">
    <property type="entry name" value="Prok-E2_B"/>
    <property type="match status" value="1"/>
</dbReference>
<gene>
    <name evidence="3" type="ORF">Pan44_10090</name>
</gene>
<dbReference type="InterPro" id="IPR045886">
    <property type="entry name" value="ThiF/MoeB/HesA"/>
</dbReference>
<proteinExistence type="predicted"/>
<dbReference type="Gene3D" id="3.40.50.720">
    <property type="entry name" value="NAD(P)-binding Rossmann-like Domain"/>
    <property type="match status" value="1"/>
</dbReference>
<reference evidence="3 4" key="1">
    <citation type="submission" date="2019-02" db="EMBL/GenBank/DDBJ databases">
        <title>Deep-cultivation of Planctomycetes and their phenomic and genomic characterization uncovers novel biology.</title>
        <authorList>
            <person name="Wiegand S."/>
            <person name="Jogler M."/>
            <person name="Boedeker C."/>
            <person name="Pinto D."/>
            <person name="Vollmers J."/>
            <person name="Rivas-Marin E."/>
            <person name="Kohn T."/>
            <person name="Peeters S.H."/>
            <person name="Heuer A."/>
            <person name="Rast P."/>
            <person name="Oberbeckmann S."/>
            <person name="Bunk B."/>
            <person name="Jeske O."/>
            <person name="Meyerdierks A."/>
            <person name="Storesund J.E."/>
            <person name="Kallscheuer N."/>
            <person name="Luecker S."/>
            <person name="Lage O.M."/>
            <person name="Pohl T."/>
            <person name="Merkel B.J."/>
            <person name="Hornburger P."/>
            <person name="Mueller R.-W."/>
            <person name="Bruemmer F."/>
            <person name="Labrenz M."/>
            <person name="Spormann A.M."/>
            <person name="Op den Camp H."/>
            <person name="Overmann J."/>
            <person name="Amann R."/>
            <person name="Jetten M.S.M."/>
            <person name="Mascher T."/>
            <person name="Medema M.H."/>
            <person name="Devos D.P."/>
            <person name="Kaster A.-K."/>
            <person name="Ovreas L."/>
            <person name="Rohde M."/>
            <person name="Galperin M.Y."/>
            <person name="Jogler C."/>
        </authorList>
    </citation>
    <scope>NUCLEOTIDE SEQUENCE [LARGE SCALE GENOMIC DNA]</scope>
    <source>
        <strain evidence="3 4">Pan44</strain>
    </source>
</reference>
<accession>A0A517SA46</accession>
<dbReference type="Pfam" id="PF00899">
    <property type="entry name" value="ThiF"/>
    <property type="match status" value="1"/>
</dbReference>
<dbReference type="InterPro" id="IPR032701">
    <property type="entry name" value="Prok-E2_B_dom"/>
</dbReference>
<keyword evidence="4" id="KW-1185">Reference proteome</keyword>
<evidence type="ECO:0000259" key="1">
    <source>
        <dbReference type="Pfam" id="PF00899"/>
    </source>
</evidence>
<dbReference type="InterPro" id="IPR035985">
    <property type="entry name" value="Ubiquitin-activating_enz"/>
</dbReference>